<organism evidence="1 2">
    <name type="scientific">Thalassobacter stenotrophicus</name>
    <dbReference type="NCBI Taxonomy" id="266809"/>
    <lineage>
        <taxon>Bacteria</taxon>
        <taxon>Pseudomonadati</taxon>
        <taxon>Pseudomonadota</taxon>
        <taxon>Alphaproteobacteria</taxon>
        <taxon>Rhodobacterales</taxon>
        <taxon>Roseobacteraceae</taxon>
        <taxon>Thalassobacter</taxon>
    </lineage>
</organism>
<dbReference type="Gene3D" id="2.60.120.620">
    <property type="entry name" value="q2cbj1_9rhob like domain"/>
    <property type="match status" value="1"/>
</dbReference>
<name>A0A0P1F2K6_9RHOB</name>
<evidence type="ECO:0000313" key="1">
    <source>
        <dbReference type="EMBL" id="CUH61457.1"/>
    </source>
</evidence>
<reference evidence="1 2" key="1">
    <citation type="submission" date="2015-09" db="EMBL/GenBank/DDBJ databases">
        <authorList>
            <consortium name="Swine Surveillance"/>
        </authorList>
    </citation>
    <scope>NUCLEOTIDE SEQUENCE [LARGE SCALE GENOMIC DNA]</scope>
    <source>
        <strain evidence="1 2">CECT 5294</strain>
    </source>
</reference>
<dbReference type="Proteomes" id="UP000051298">
    <property type="component" value="Unassembled WGS sequence"/>
</dbReference>
<sequence length="210" mass="23248">MEIRSTSIDLWPTRVTFVETPVDWVVNRQLADEAIATVEANGSGSMANAAKRRVRGILEQCDAGQTLKAHLFACARAVLGPWAKYLDPDHCENRALVITKGGFISTHKDSREGDLTCVHFLTGSGSGQPVNSVGNPRFVIEDPSRYFDEGRLPYESRHGYSVNPRPGLSVFFPSHIPHNQHPYEGSAPHVQVVANFRVNLPVAIEERLFD</sequence>
<protein>
    <submittedName>
        <fullName evidence="1">Uncharacterized protein</fullName>
    </submittedName>
</protein>
<accession>A0A0P1F2K6</accession>
<evidence type="ECO:0000313" key="2">
    <source>
        <dbReference type="Proteomes" id="UP000051298"/>
    </source>
</evidence>
<proteinExistence type="predicted"/>
<dbReference type="EMBL" id="CYRX01000032">
    <property type="protein sequence ID" value="CUH61457.1"/>
    <property type="molecule type" value="Genomic_DNA"/>
</dbReference>
<dbReference type="AlphaFoldDB" id="A0A0P1F2K6"/>
<dbReference type="RefSeq" id="WP_048599758.1">
    <property type="nucleotide sequence ID" value="NZ_CYRX01000032.1"/>
</dbReference>
<gene>
    <name evidence="1" type="ORF">THS5294_02765</name>
</gene>